<proteinExistence type="predicted"/>
<evidence type="ECO:0000313" key="3">
    <source>
        <dbReference type="Proteomes" id="UP001501470"/>
    </source>
</evidence>
<name>A0ABN2AXD0_9ACTN</name>
<dbReference type="SUPFAM" id="SSF55729">
    <property type="entry name" value="Acyl-CoA N-acyltransferases (Nat)"/>
    <property type="match status" value="1"/>
</dbReference>
<accession>A0ABN2AXD0</accession>
<dbReference type="InterPro" id="IPR000182">
    <property type="entry name" value="GNAT_dom"/>
</dbReference>
<dbReference type="PROSITE" id="PS51186">
    <property type="entry name" value="GNAT"/>
    <property type="match status" value="1"/>
</dbReference>
<dbReference type="EMBL" id="BAAAQD010000011">
    <property type="protein sequence ID" value="GAA1529394.1"/>
    <property type="molecule type" value="Genomic_DNA"/>
</dbReference>
<dbReference type="Gene3D" id="3.40.630.30">
    <property type="match status" value="1"/>
</dbReference>
<dbReference type="RefSeq" id="WP_344504844.1">
    <property type="nucleotide sequence ID" value="NZ_BAAAQD010000011.1"/>
</dbReference>
<protein>
    <submittedName>
        <fullName evidence="2">GNAT family N-acetyltransferase</fullName>
    </submittedName>
</protein>
<sequence>MRIRAATDGDVDGIARLHADSWRRHYRGAYSDAFLDGDVVADRLVVWRDRFEERAGTVTFVAEDGGLVGFAHVKLDDDVEWGSLVDNLHVVDGRRHGGVGTRLLRAAAGAVVDRAVSSRLYLWVLAQNTAAQRFYAARGGVHAGTVDVTAAGGVPGRLQGTPRKHRIVWADAQIS</sequence>
<comment type="caution">
    <text evidence="2">The sequence shown here is derived from an EMBL/GenBank/DDBJ whole genome shotgun (WGS) entry which is preliminary data.</text>
</comment>
<evidence type="ECO:0000313" key="2">
    <source>
        <dbReference type="EMBL" id="GAA1529394.1"/>
    </source>
</evidence>
<organism evidence="2 3">
    <name type="scientific">Dactylosporangium maewongense</name>
    <dbReference type="NCBI Taxonomy" id="634393"/>
    <lineage>
        <taxon>Bacteria</taxon>
        <taxon>Bacillati</taxon>
        <taxon>Actinomycetota</taxon>
        <taxon>Actinomycetes</taxon>
        <taxon>Micromonosporales</taxon>
        <taxon>Micromonosporaceae</taxon>
        <taxon>Dactylosporangium</taxon>
    </lineage>
</organism>
<dbReference type="CDD" id="cd04301">
    <property type="entry name" value="NAT_SF"/>
    <property type="match status" value="1"/>
</dbReference>
<dbReference type="InterPro" id="IPR016181">
    <property type="entry name" value="Acyl_CoA_acyltransferase"/>
</dbReference>
<keyword evidence="3" id="KW-1185">Reference proteome</keyword>
<feature type="domain" description="N-acetyltransferase" evidence="1">
    <location>
        <begin position="1"/>
        <end position="168"/>
    </location>
</feature>
<dbReference type="Pfam" id="PF00583">
    <property type="entry name" value="Acetyltransf_1"/>
    <property type="match status" value="1"/>
</dbReference>
<reference evidence="2 3" key="1">
    <citation type="journal article" date="2019" name="Int. J. Syst. Evol. Microbiol.">
        <title>The Global Catalogue of Microorganisms (GCM) 10K type strain sequencing project: providing services to taxonomists for standard genome sequencing and annotation.</title>
        <authorList>
            <consortium name="The Broad Institute Genomics Platform"/>
            <consortium name="The Broad Institute Genome Sequencing Center for Infectious Disease"/>
            <person name="Wu L."/>
            <person name="Ma J."/>
        </authorList>
    </citation>
    <scope>NUCLEOTIDE SEQUENCE [LARGE SCALE GENOMIC DNA]</scope>
    <source>
        <strain evidence="2 3">JCM 15933</strain>
    </source>
</reference>
<gene>
    <name evidence="2" type="ORF">GCM10009827_053320</name>
</gene>
<dbReference type="Proteomes" id="UP001501470">
    <property type="component" value="Unassembled WGS sequence"/>
</dbReference>
<evidence type="ECO:0000259" key="1">
    <source>
        <dbReference type="PROSITE" id="PS51186"/>
    </source>
</evidence>